<feature type="repeat" description="Filamin" evidence="2">
    <location>
        <begin position="3959"/>
        <end position="4055"/>
    </location>
</feature>
<feature type="repeat" description="Filamin" evidence="2">
    <location>
        <begin position="2046"/>
        <end position="2136"/>
    </location>
</feature>
<feature type="repeat" description="Filamin" evidence="2">
    <location>
        <begin position="3467"/>
        <end position="3571"/>
    </location>
</feature>
<feature type="compositionally biased region" description="Polar residues" evidence="3">
    <location>
        <begin position="6750"/>
        <end position="6762"/>
    </location>
</feature>
<dbReference type="EMBL" id="LGRX02034201">
    <property type="protein sequence ID" value="KAK3238477.1"/>
    <property type="molecule type" value="Genomic_DNA"/>
</dbReference>
<keyword evidence="1" id="KW-0677">Repeat</keyword>
<feature type="region of interest" description="Disordered" evidence="3">
    <location>
        <begin position="74"/>
        <end position="154"/>
    </location>
</feature>
<evidence type="ECO:0000259" key="4">
    <source>
        <dbReference type="Pfam" id="PF12733"/>
    </source>
</evidence>
<name>A0AAE0ESK1_9CHLO</name>
<feature type="region of interest" description="Disordered" evidence="3">
    <location>
        <begin position="1557"/>
        <end position="1682"/>
    </location>
</feature>
<dbReference type="InterPro" id="IPR017868">
    <property type="entry name" value="Filamin/ABP280_repeat-like"/>
</dbReference>
<evidence type="ECO:0000256" key="1">
    <source>
        <dbReference type="ARBA" id="ARBA00022737"/>
    </source>
</evidence>
<feature type="repeat" description="Filamin" evidence="2">
    <location>
        <begin position="4065"/>
        <end position="4185"/>
    </location>
</feature>
<dbReference type="CDD" id="cd08547">
    <property type="entry name" value="Type_II_cohesin"/>
    <property type="match status" value="1"/>
</dbReference>
<feature type="region of interest" description="Disordered" evidence="3">
    <location>
        <begin position="1927"/>
        <end position="1948"/>
    </location>
</feature>
<feature type="compositionally biased region" description="Pro residues" evidence="3">
    <location>
        <begin position="76"/>
        <end position="117"/>
    </location>
</feature>
<feature type="repeat" description="Filamin" evidence="2">
    <location>
        <begin position="2905"/>
        <end position="3005"/>
    </location>
</feature>
<feature type="region of interest" description="Disordered" evidence="3">
    <location>
        <begin position="6928"/>
        <end position="6970"/>
    </location>
</feature>
<dbReference type="InterPro" id="IPR014756">
    <property type="entry name" value="Ig_E-set"/>
</dbReference>
<feature type="domain" description="Transmembrane protein family 132 fourth" evidence="5">
    <location>
        <begin position="487"/>
        <end position="581"/>
    </location>
</feature>
<feature type="compositionally biased region" description="Polar residues" evidence="3">
    <location>
        <begin position="7051"/>
        <end position="7060"/>
    </location>
</feature>
<dbReference type="Proteomes" id="UP001190700">
    <property type="component" value="Unassembled WGS sequence"/>
</dbReference>
<dbReference type="PANTHER" id="PTHR38537:SF15">
    <property type="entry name" value="FILAMIN"/>
    <property type="match status" value="1"/>
</dbReference>
<organism evidence="6 7">
    <name type="scientific">Cymbomonas tetramitiformis</name>
    <dbReference type="NCBI Taxonomy" id="36881"/>
    <lineage>
        <taxon>Eukaryota</taxon>
        <taxon>Viridiplantae</taxon>
        <taxon>Chlorophyta</taxon>
        <taxon>Pyramimonadophyceae</taxon>
        <taxon>Pyramimonadales</taxon>
        <taxon>Pyramimonadaceae</taxon>
        <taxon>Cymbomonas</taxon>
    </lineage>
</organism>
<feature type="compositionally biased region" description="Low complexity" evidence="3">
    <location>
        <begin position="7040"/>
        <end position="7050"/>
    </location>
</feature>
<keyword evidence="7" id="KW-1185">Reference proteome</keyword>
<feature type="region of interest" description="Disordered" evidence="3">
    <location>
        <begin position="7263"/>
        <end position="7305"/>
    </location>
</feature>
<dbReference type="InterPro" id="IPR031437">
    <property type="entry name" value="Ig_TMEM132_4th"/>
</dbReference>
<dbReference type="InterPro" id="IPR044801">
    <property type="entry name" value="Filamin"/>
</dbReference>
<evidence type="ECO:0000256" key="2">
    <source>
        <dbReference type="PROSITE-ProRule" id="PRU00087"/>
    </source>
</evidence>
<evidence type="ECO:0000256" key="3">
    <source>
        <dbReference type="SAM" id="MobiDB-lite"/>
    </source>
</evidence>
<comment type="caution">
    <text evidence="6">The sequence shown here is derived from an EMBL/GenBank/DDBJ whole genome shotgun (WGS) entry which is preliminary data.</text>
</comment>
<feature type="region of interest" description="Disordered" evidence="3">
    <location>
        <begin position="6607"/>
        <end position="6670"/>
    </location>
</feature>
<feature type="compositionally biased region" description="Pro residues" evidence="3">
    <location>
        <begin position="1558"/>
        <end position="1587"/>
    </location>
</feature>
<feature type="region of interest" description="Disordered" evidence="3">
    <location>
        <begin position="6734"/>
        <end position="6765"/>
    </location>
</feature>
<feature type="compositionally biased region" description="Pro residues" evidence="3">
    <location>
        <begin position="6615"/>
        <end position="6645"/>
    </location>
</feature>
<dbReference type="Gene3D" id="2.60.40.10">
    <property type="entry name" value="Immunoglobulins"/>
    <property type="match status" value="15"/>
</dbReference>
<feature type="repeat" description="Filamin" evidence="2">
    <location>
        <begin position="4310"/>
        <end position="4417"/>
    </location>
</feature>
<sequence>MAAAAGRPETDVRIASVVAGSITVISEVSFPLLEPGEALVFQEQIETDPQTIFTSDIFANDVIETVYTNLTTVITPSPPPPRPLSPPPAPPPCPSPPPSPPPGNPPGEFAPPPPSPADPGSNLFYAQPSLRLASTAPGFPAPGPTASASSPSFTRSFRSFSNLPPASSNSVELALAGTQCSSSTLTGSSAFSNSQSSSFTTAADDAASVTATLRTAVVYYDNSAVSVHYHVQDSTGRPQVSTSSMVVSLVLTNTDTSDTVSTTCEIPGSSSGAGDCSYEADGFRAWFSDTGNITAAAQVSVLYGDVLAATSRQLLVLLARRVTYAELSSAGMLVSMPMSPRAQSDTFSSSVTAHTGGYAMTTYSLEMTYSTEALLLVSYEGDSKYNSPVVESSSAGRLKVSVVGISSSTSTADVTGSAVEVFQLMFQVQSSAPAQTFSGVLSCLVNSMVNDGTFTFVTNQPAQVNSELDGSQTSGQLSVSSAVLVGIYAYAASAELYNTAYLTGADITSTITARAIYSSGGDATISGASCSFAGNATTIYASVSECVVMLSSSHSAGAAELSLVVGYAEYTTELPLRVWFPVAVSLQALQPTLHAIQGAHADASCGASLHQTSEIIATATFGGDSLSSFSVDVTCLVSFASSAPEVAAISGSLVRGLAAGTASVVIDGGSPSLEATAPVSVSADEVSVTALHGVLATGATWTDIPSSVSMAEDEMFTAVVSVEQTLTSEGSAGHLFFYAHMSDGNWEDMTISNGLQVALNESFSTMMTVEGGAEYYTGEVSSGAETSSGAMLIGTWIDACSNATLGSGSAPITITLAAPTSAAVGSQYASIAREGDAVSSSPVNKPSSSQLTVWMTYEDGTVKDLTDDARTQYTIISGNELAAMVGASVEATADATGNGEVRVQVSFPSYRAAANITTEVTLEVVTFTSLSASANPYPSFSGSSTVTVLRQVQCTGKFQRARATVTAYLSDGSSYDVTGYASLSSSNTEALTVSGTTLISHTVGEADVNAIWSGQAASALSMTVTGSQATVTSLLHTTQWSDGASFVAEKESTKVLSVTAYFDDGTRYTDAISGVDWISSAEYLQFSSDVPTRISISSVGVVTLLDNHYTSVALEAASVCADGSITQVASAADDVYPNLEPILGDVDMGNRYGAQFASLSTGEEIAIDIRINSNTANLLAFQVVVEFDTSYLSAQECVVGSDWSSYSFICTINDPTNEALVLGSSAQSAAQGSSLTVATLTLRALAQTISTPITGRIVNMAREDGEDAAAVIDAGTGSVSISVAARRSLAGSHTPGSLPDPQLRHRQAHMLSVAVQQRRRRRLSEDGCAVYGDVNADCAFDVKDVLFVQRYLAGLEGYTDLSALSTFQRQQMDPTLDYLRLTYDYAALCETDQVHGTPCPNSADALYLLNVVGKLYRFLVASTAADTVILTDVLQVRALVYTHDNAQATSHTAVQVEIGTALNSDMVFTQGTEIGGTQDGVMASAAHTGAGYYQVTAQSSGCGFAAEADVGVVIMLQTYDQLNETSEQRQFPFYGTAVSPFGSKGYSFDAFTTHQLPPQLPFPLPPTAVPPLRPPPSQPPPPLPPTIVPSTAPTSIPTTSPAAPTIVPSTAPTATPTTTPTTQPTTFPTANPTAVPTSSVPTASPSVTPTSVPSSSPTTAPSAVPPPSPPLPPTPPLPPEPPGVVRLLSLSVTPSALLPEFDPEVFNYTCTLHHAFANATVSAAPLYSDTTVRIAGRDGSEVEVELQAGAVTLVQVELQGGGSAEMLRQSYDVAIRRLSLEETAALYRLEQANQSTALVAEAAQNGGAVMEEMSVETRGRHTSFSFVHTRTGQYMLQALEAESQQPAAPESGQGYTVVHAEMWIGMSQWRFRERYTSGRVSFEVLGFDEFGNEADTAERGVSLTTPTPTGELLAQVCAPEAARRSLRRRERQELGRARAPLEKREKRSGRQLLQQVSMCGDATCPYGDAFVVYTTTQRDEGTYEIEFEAAHGGEYAITVCGANSTEIPAYNRLVTLGALRSPPQETASTILVRAAIVSPARSYTTLQANYTDGAVEFDIVQVDEAGTELASTQGEVAVSALAPSWLLDEAIYLVDLYNGRLSVSLLVDAPGMYALTVTIDGEDVGGLDAHQFQMLVGAVSAQSELQLPPPSALPVNSVHAMVLVARDVARNELGRGGDAERISLQLGGAGEEFCAGATSPCVADLDNGQYQLTFVTPTLAGSYFLGVLVDGMLIGSGATYALTVTPAEAIRIEAQPMSARPVGAPIELAYLGTDVYDNLAGGAELVVGFAGETYTESVYIDPGRYEFTLTSPCCKGNYVAVATLAGTGFTETSTVRVEAAHPSFYSTHVAPSTVVAAGSEVLLRVEGRDAFMNPVTEGGFVEDFGLSFTSSSGLTPQVDLQVPLDYANGTYVLPFVPLSGGVQLTGVITVGGVRTEQGPFELSVVATLEHDALYFSLLGPYSGTVLGPSISGEAGSQLGAEIQQTTENLVSDLSASLFVAVLTENATGAVSELVVDSREISGTWHLDINITVAGTWLLAVTLDGNHVVHSPTVLEIYPAPPTAAASSIQAPDEVDVVAGSEVRMELHLADEYLNPSSRVSSSDLTVVLVSNAVRIPAVVEAVPGEEGRLVASSRLEIAGTVTEVEASLGAELLQGSGFSLSTRAGAALANASKVEGTSQGSIPVVAGQQQTVSVIPYDDYGNQVPGNESLAIVTLGLSTLESATSIVCACQSGANFSTGCDACVADFDSSHDTYVIRYTLFTSGAMEHSLVIVDQAGDASITRWEASVLAGPVDEVSTRVTNVTSTTAGATGCVRVQLMDMYKNPADGSALVTLDLVHRVNLDLTSAWPSAEPTSSGVYELCYRSTVAGLYTLYLYVNSVPAELDPGSQEAAITPADPRGAASAAQGRGLYAAEAGVAGAFGITARDAYSNTRTVGEGDAVVVTLTLLEVTAISLYTSLEVESVAYNNATSEYEVAYQSNRSGILEVAVELAGAALPGSPFHVVVEPGAPTAAMSTLHGAGLYGCRALASTSFIITARDRHGNRQTQGRALFELSLELDGAAVPASEEGDGARDNNDGTYLATYMFPSPGSGAIAVQLDGQLVSSGCNVSAISGWCHVHVAAAEAPQTPSAPASEAHGIAESLRAGSTLMRPFEVFVRTDGFAPVTAEVPGLSVSVTFSESSTTPVATALTYSGDGVYLAAYNLTTAGAYAVEVRLDAVHIGGSWPLAFTVHPGPTSPDTTEVKLLSAEATAGEPVQLRITAKDAYGNRQEYGAHYLEDEFRCATVLNGSATAVPHIAEVATEYNLSASAHEGFVNLTRAGVYKLVISLDGQPVGGSALDPPRVEVFPAEVDPESSTTAGSALSAARSGEMAAFQLPPLDVFGNTAQMLVSASCAVALDLLGASANASSVQGTCTANAACGTASPQPDSGCRYLAQYTVTTFGDYALSVHLRGAELPGAPFSVEVASAAADPAMCTASASSLNVTVGTAVTISVESRDRFGNPEWPAGGTVFMATAVPSDGSASPSATFAMEGHLNGTYSGEVVMSSTGPWQLHVLLGGAHVRESPLTLTALPAPTSAPATFAYSAAGTGEGVGMGLRGAVAGAATQLTLQAADAFGNFQPGEVVDNFTATWSVPAAATGAPHYRPPEGPTVSPNGDGTYSVEYRLFTVPCAAANADLLCTPQDVPYALHIHLTTAEGTAPIGGSPYTVYLWGADPEAAACIISNFDGHGSAGKTHRFHVDAVDVYGNVGRRDPYSAEPPVLFELAIRSADLPAAQYVEDAQEEYGWHRVAPTFLAEAAGSYVLSVSLGGVVIADGEPQVVTLEPGPVHFASFVAWGTGVTLPVRSSTPACFLLVTRDQFGNERAASDELTNSIDVQMVVEVGALPAVERHVVDNPPPEVAFAADRAACMELPACACPRVTEAVHAVAFTAAHVGALETKVSIHGIEIEGSPYTTQVLPSAVAVEWSSASGPGLQGAHVGSWTYFQVHGKDAHGNVVDDMEPPFQVEFDNAEGVVVEGIQALSGGLYQVNYLPTAEGVRSVAITYEGAHIFGSPYPNIEMRPYIDLEVAPDITYLEGAGLTAAVAGAEATFLVILVNEDGVAVPPPAGIAISEYVRFEVATVDGVPVSEAAWSQSISLLTPESFPQAYTDGTCQCSYVPVESGEHSLAVLVNGTLVQAYSLLVHSGGTSSATSEFTLRTPTGEDEEGAMGTLVAAGEAVQVVITPLDGAGNAQDYVLAAGDTFLANLTGVTRLQREAQMQALEEFGVMYETSFSPTQAGLYNVTVLLSNALTGGLHVALAAGSAEFQVVAAAASPGMSRTTGAGISAAMAGVPAQFEVLMFDAFGNEAPLHEEARCTATLVPRDSAAASIPMEVTYSEERAKCTATYTAWRAGEYDANVTVNGEVVAQGGTPVVVTAGDPYAAKCVAEAAGVGDSGPLSAGYSTTFLIKTFDAYDNKLARGGGLFDVTVIHLDGSPLLQPEQVQDLLNGEYLVKYTPYLIGEYRVQVRLGGIAISPGEPGLTVEVVPGGADASQSLVYGPGTTEATAGEAARFMVEARDVWGNRVLSSEERGFWYAVSAPGGMFASGAMTVVESGLYEAEFLAYVAGNFTLSVTYLSEEVFSSVGAEVLPGPVNTSRCVVTGQALTWARAGAAAVVEVVPYDSHDNLISDRPNLTFEIWLWEALAGLPRNNLTVLQAEFVHPDGGYIAEVLLNRSGEYDLEAQYSGAPFFRGRMELSPAAASAATSSLAGFPPASPNEGYVAGVDGNFTVTVRDAFGNLRPATSGPDADITVASVSLQLVHLESAAAATLGDGDVNVSACGDGPRAGCLPGDYVVVFRARSAGSLRAVLGLAIVDPATNLPYLAEVWAGPVDPTQSAVSYKGGALVGVVAKESAVLIEARDAAGNLVLPEHVDPPFQVIFDAISEGRVLRHVRVDISASFVAGAVTEVAFLPPTLLSTPLYLLNITVRHHQTALADPLQIRVSDSTAELAPTLCVVTDTDGVVQEDLAGGEAADVSTLRARLQLRDVTGRDLLEPPEGAAPSAEMGNVEVSLSYEARGVYNVHALTPLAGWYHLVVRVDGVAVQNSGVAIRVLPGATSPGRSAASGYGTWGAVAGIPADVLVESRDAYGNRQVYRADRAPDAYFITLLCANAAAPAALAAVADNYDGTYQAEYTAAAAGEECWLHVELGASPGEAVQGSPYKVHVAHGEADMQRGGIDPSPTVYAVAGAETEFAILPADVYGNAYTSGGLTFQVWLEPAETAAQASASSVNGTTYPAEGEELVPGENYIARFTVSVAGTYVLHVLEAGSAAAVGGGRFTAEVVSADPAGAQSLMTGSGLADGTCGGMREFAVAFRDAFGNLAVAEESSLVRVDVPVEVTEGYLWPGLSPGNAVTLIKLSDDRTWASVQYEAPAPGVYTLQVSLAGEPLQGSPLEVYLSPQDAPRAEGARLSASLGFFTLDLDALTDQGGLHGRGECTLVLSDDTVAKMGRGAHCVWASATQLLGYFGANATLMPRTEHGAGDEVTLRDGAVRGQQGNTYTTTGSVRLEPPEQPMPVTATLTAPAVVGPCDGVTLIAADAGGAGGRPLELQYAVTGSAANTAELVRRLAAEDRGAVTVTLEASELEAEREYTFSVQVTNYVGASAVAVAVVRRSLEFVPLVHIGGPANRSVPAGSALTLRAVAEVPSADCLESHESPGSGVQFEWEVLAGRAVDWTSGAAARTRSAPVLTLDGGALLVGRTYTFQVSAALTSNAGLRSSATVTVHVTPAELVVTGRLGADTVAPAGGSLALRVDAEDPQNAVDSYGAAAAWGYDWSCELVGSGDECFQDRGDAEAMLVNTEELELPAGALTAGTVYNFSVTVSRTPLAEGRVKHDSVLISVPTATSTEILEAPAPTAGEDSITEIALEVAAGAALLLVEAPPAAAFITVRLTTDAEAEQVPVPEGETEVLVGVPASAEMLMIGVPAGTPTVNYSVPSALPLLIATSVEGEGTLEAVDWLDSITMSVWVEGFEQDEVPLECEWRVLTGDVPNGGLEAMIEPLYGRWSTRTSTVVLSPGALVPGQEYEFECRCLQRGEVEGHAAGSAVVRLPTRRVPSGGLLDVAYDPQAPLVELLSGVTLTALWWAADATPLSYLFAYRTEGSDEELPLSSIQSSAQLDTYLPAGRLELLLTVYDAHMACAMTVSSTVTVAPLLASEEQRGRRLSTSDDARGALVASIFQPAVDRQDVNLALLFARVWNTLSPVEQVEEVAADTGGADVTTADPRACGVGGDGESRVEQLDAITAGLAAVDSQVELTTAYLKQFVCSAAAMLADPGAASEWAMIELLRLVDEGKLAVVIERYRDTGGNSLQVSSAASCAATWLDRMLLAGDAACTLPGGARNQGIMDELVEAAQRLGAAVVQPATAGQTPVLLQRPFIAIAASRVTPRGADGDKRAHDVVGYTEEAFFFANVSAPLPGPGHALDTLVYAFPQTVAGGNGSTSWPGVNPLPPTASEDSRAHGGLVGTALEVLNRSALPYTVTSAPALKLVGFWEYNASLAAGYHQGARYWAEDAWSAALVAQVGMISPCTECVAGAEEYAQWCAVACVAEAGRDALAVLLEDPPLPHLLTPYAEDAASPPPPPHPLLPAPPHPEPPGMPQLPGPPSSPPYITSPASVPPHPPQGLEDDGGVGDGLLGLSMPELVGYLGGAALIFTLVGLVYGRRMYIARQMTPEEELGSAEPHVDPHHWLARFNSSVPAEDTGTPRTLGGSASVASEGQPTSRGTGSRFESLMKVVGQMPKSQTRYEMLINVAKQMPVASLTRRQALMSIAKELDDEQLATVMRLVQQTDNALKSTLDPAVVSAEEVDLDFASNARVTPRLPRVSLAERLQALVGLPFAGQPPASPVASTSNPIFIQAQRNPMFETRQLEEHVTSEAHVTENPMFQLRASAEAPVPTENPSMSESLRERFGGSELGSEGHQSGTSTSMLSASGAQRTNPLLGLEQLVGLEEELFSLDVSGPTPKSPPRHSSTMTLSRLEQILKDEESGRLKEWTPPRPPRPPGSRASRQPRASLLSSSESRNTPYLEPTRTSPGPEEEEVLEWNPLVSPKRRGQASLERGSPSPPRPEVHSEAPAEEYDPSKVVQVDLNRFSVSMNPLKTLDKKQLRILEQSSLIEHDGLGGGASASPSAMSPCLSEASLQRTPPAISPSSSVDNDNEEYRLPAIPRELFPDGISDADSDPPTPRGREQTTLEPSIVNLTGMRLNPNALLDAQDLSVMLDNDLRASSEITPRTPRASHRNTAEAAGNQMDRPPLSTQGMSEEAAEETL</sequence>
<feature type="repeat" description="Filamin" evidence="2">
    <location>
        <begin position="4417"/>
        <end position="4519"/>
    </location>
</feature>
<evidence type="ECO:0000259" key="5">
    <source>
        <dbReference type="Pfam" id="PF16070"/>
    </source>
</evidence>
<feature type="repeat" description="Filamin" evidence="2">
    <location>
        <begin position="5094"/>
        <end position="5205"/>
    </location>
</feature>
<feature type="compositionally biased region" description="Basic and acidic residues" evidence="3">
    <location>
        <begin position="1930"/>
        <end position="1945"/>
    </location>
</feature>
<feature type="region of interest" description="Disordered" evidence="3">
    <location>
        <begin position="7022"/>
        <end position="7119"/>
    </location>
</feature>
<feature type="repeat" description="Filamin" evidence="2">
    <location>
        <begin position="3007"/>
        <end position="3112"/>
    </location>
</feature>
<feature type="region of interest" description="Disordered" evidence="3">
    <location>
        <begin position="7156"/>
        <end position="7229"/>
    </location>
</feature>
<proteinExistence type="predicted"/>
<accession>A0AAE0ESK1</accession>
<dbReference type="InterPro" id="IPR013783">
    <property type="entry name" value="Ig-like_fold"/>
</dbReference>
<dbReference type="Pfam" id="PF00630">
    <property type="entry name" value="Filamin"/>
    <property type="match status" value="6"/>
</dbReference>
<feature type="repeat" description="Filamin" evidence="2">
    <location>
        <begin position="5324"/>
        <end position="5437"/>
    </location>
</feature>
<dbReference type="GO" id="GO:0051015">
    <property type="term" value="F:actin filament binding"/>
    <property type="evidence" value="ECO:0007669"/>
    <property type="project" value="InterPro"/>
</dbReference>
<feature type="compositionally biased region" description="Low complexity" evidence="3">
    <location>
        <begin position="133"/>
        <end position="154"/>
    </location>
</feature>
<dbReference type="PROSITE" id="PS50194">
    <property type="entry name" value="FILAMIN_REPEAT"/>
    <property type="match status" value="13"/>
</dbReference>
<dbReference type="SUPFAM" id="SSF49384">
    <property type="entry name" value="Carbohydrate-binding domain"/>
    <property type="match status" value="1"/>
</dbReference>
<gene>
    <name evidence="6" type="ORF">CYMTET_51513</name>
</gene>
<feature type="repeat" description="Filamin" evidence="2">
    <location>
        <begin position="3128"/>
        <end position="3224"/>
    </location>
</feature>
<dbReference type="GO" id="GO:0030246">
    <property type="term" value="F:carbohydrate binding"/>
    <property type="evidence" value="ECO:0007669"/>
    <property type="project" value="InterPro"/>
</dbReference>
<feature type="compositionally biased region" description="Basic and acidic residues" evidence="3">
    <location>
        <begin position="7022"/>
        <end position="7031"/>
    </location>
</feature>
<feature type="repeat" description="Filamin" evidence="2">
    <location>
        <begin position="3348"/>
        <end position="3465"/>
    </location>
</feature>
<dbReference type="InterPro" id="IPR008965">
    <property type="entry name" value="CBM2/CBM3_carb-bd_dom_sf"/>
</dbReference>
<protein>
    <submittedName>
        <fullName evidence="6">Uncharacterized protein</fullName>
    </submittedName>
</protein>
<dbReference type="Pfam" id="PF12733">
    <property type="entry name" value="Cadherin-like"/>
    <property type="match status" value="1"/>
</dbReference>
<reference evidence="6 7" key="1">
    <citation type="journal article" date="2015" name="Genome Biol. Evol.">
        <title>Comparative Genomics of a Bacterivorous Green Alga Reveals Evolutionary Causalities and Consequences of Phago-Mixotrophic Mode of Nutrition.</title>
        <authorList>
            <person name="Burns J.A."/>
            <person name="Paasch A."/>
            <person name="Narechania A."/>
            <person name="Kim E."/>
        </authorList>
    </citation>
    <scope>NUCLEOTIDE SEQUENCE [LARGE SCALE GENOMIC DNA]</scope>
    <source>
        <strain evidence="6 7">PLY_AMNH</strain>
    </source>
</reference>
<feature type="domain" description="Cadherin-like beta-sandwich-like" evidence="4">
    <location>
        <begin position="1689"/>
        <end position="1777"/>
    </location>
</feature>
<dbReference type="Gene3D" id="2.60.40.680">
    <property type="match status" value="1"/>
</dbReference>
<dbReference type="PANTHER" id="PTHR38537">
    <property type="entry name" value="JITTERBUG, ISOFORM N"/>
    <property type="match status" value="1"/>
</dbReference>
<dbReference type="InterPro" id="IPR025883">
    <property type="entry name" value="Cadherin-like_domain"/>
</dbReference>
<dbReference type="SMART" id="SM00557">
    <property type="entry name" value="IG_FLMN"/>
    <property type="match status" value="10"/>
</dbReference>
<evidence type="ECO:0000313" key="6">
    <source>
        <dbReference type="EMBL" id="KAK3238477.1"/>
    </source>
</evidence>
<feature type="repeat" description="Filamin" evidence="2">
    <location>
        <begin position="4527"/>
        <end position="4623"/>
    </location>
</feature>
<dbReference type="GO" id="GO:0030036">
    <property type="term" value="P:actin cytoskeleton organization"/>
    <property type="evidence" value="ECO:0007669"/>
    <property type="project" value="InterPro"/>
</dbReference>
<dbReference type="Pfam" id="PF16070">
    <property type="entry name" value="Ig_TMEM132_4th"/>
    <property type="match status" value="1"/>
</dbReference>
<feature type="compositionally biased region" description="Low complexity" evidence="3">
    <location>
        <begin position="1588"/>
        <end position="1662"/>
    </location>
</feature>
<dbReference type="SUPFAM" id="SSF81296">
    <property type="entry name" value="E set domains"/>
    <property type="match status" value="11"/>
</dbReference>
<evidence type="ECO:0000313" key="7">
    <source>
        <dbReference type="Proteomes" id="UP001190700"/>
    </source>
</evidence>
<feature type="compositionally biased region" description="Polar residues" evidence="3">
    <location>
        <begin position="6956"/>
        <end position="6970"/>
    </location>
</feature>
<dbReference type="InterPro" id="IPR001298">
    <property type="entry name" value="Filamin/ABP280_rpt"/>
</dbReference>
<feature type="compositionally biased region" description="Polar residues" evidence="3">
    <location>
        <begin position="7175"/>
        <end position="7191"/>
    </location>
</feature>
<feature type="compositionally biased region" description="Pro residues" evidence="3">
    <location>
        <begin position="1663"/>
        <end position="1682"/>
    </location>
</feature>